<keyword evidence="1" id="KW-0812">Transmembrane</keyword>
<evidence type="ECO:0000313" key="2">
    <source>
        <dbReference type="EMBL" id="MPD00655.1"/>
    </source>
</evidence>
<feature type="transmembrane region" description="Helical" evidence="1">
    <location>
        <begin position="52"/>
        <end position="74"/>
    </location>
</feature>
<proteinExistence type="predicted"/>
<reference evidence="2 3" key="1">
    <citation type="submission" date="2019-05" db="EMBL/GenBank/DDBJ databases">
        <title>Another draft genome of Portunus trituberculatus and its Hox gene families provides insights of decapod evolution.</title>
        <authorList>
            <person name="Jeong J.-H."/>
            <person name="Song I."/>
            <person name="Kim S."/>
            <person name="Choi T."/>
            <person name="Kim D."/>
            <person name="Ryu S."/>
            <person name="Kim W."/>
        </authorList>
    </citation>
    <scope>NUCLEOTIDE SEQUENCE [LARGE SCALE GENOMIC DNA]</scope>
    <source>
        <tissue evidence="2">Muscle</tissue>
    </source>
</reference>
<dbReference type="Proteomes" id="UP000324222">
    <property type="component" value="Unassembled WGS sequence"/>
</dbReference>
<name>A0A5B7K7H7_PORTR</name>
<dbReference type="EMBL" id="VSRR010123798">
    <property type="protein sequence ID" value="MPD00655.1"/>
    <property type="molecule type" value="Genomic_DNA"/>
</dbReference>
<keyword evidence="3" id="KW-1185">Reference proteome</keyword>
<keyword evidence="1" id="KW-0472">Membrane</keyword>
<dbReference type="AlphaFoldDB" id="A0A5B7K7H7"/>
<organism evidence="2 3">
    <name type="scientific">Portunus trituberculatus</name>
    <name type="common">Swimming crab</name>
    <name type="synonym">Neptunus trituberculatus</name>
    <dbReference type="NCBI Taxonomy" id="210409"/>
    <lineage>
        <taxon>Eukaryota</taxon>
        <taxon>Metazoa</taxon>
        <taxon>Ecdysozoa</taxon>
        <taxon>Arthropoda</taxon>
        <taxon>Crustacea</taxon>
        <taxon>Multicrustacea</taxon>
        <taxon>Malacostraca</taxon>
        <taxon>Eumalacostraca</taxon>
        <taxon>Eucarida</taxon>
        <taxon>Decapoda</taxon>
        <taxon>Pleocyemata</taxon>
        <taxon>Brachyura</taxon>
        <taxon>Eubrachyura</taxon>
        <taxon>Portunoidea</taxon>
        <taxon>Portunidae</taxon>
        <taxon>Portuninae</taxon>
        <taxon>Portunus</taxon>
    </lineage>
</organism>
<comment type="caution">
    <text evidence="2">The sequence shown here is derived from an EMBL/GenBank/DDBJ whole genome shotgun (WGS) entry which is preliminary data.</text>
</comment>
<accession>A0A5B7K7H7</accession>
<keyword evidence="1" id="KW-1133">Transmembrane helix</keyword>
<protein>
    <submittedName>
        <fullName evidence="2">Uncharacterized protein</fullName>
    </submittedName>
</protein>
<evidence type="ECO:0000313" key="3">
    <source>
        <dbReference type="Proteomes" id="UP000324222"/>
    </source>
</evidence>
<gene>
    <name evidence="2" type="ORF">E2C01_096143</name>
</gene>
<sequence>MLSLRGTPSCVPIVAMVYTSSFTLLPLCLIMQVSQSVSRYFLLIYQCSINCLGILSLFLIIQIIFIMCFIYSIFRK</sequence>
<feature type="transmembrane region" description="Helical" evidence="1">
    <location>
        <begin position="12"/>
        <end position="31"/>
    </location>
</feature>
<evidence type="ECO:0000256" key="1">
    <source>
        <dbReference type="SAM" id="Phobius"/>
    </source>
</evidence>